<protein>
    <submittedName>
        <fullName evidence="2">Type 2A phosphatase-associated protein 42</fullName>
    </submittedName>
</protein>
<accession>A0ABV2AR41</accession>
<evidence type="ECO:0000313" key="2">
    <source>
        <dbReference type="EMBL" id="MES1922141.1"/>
    </source>
</evidence>
<organism evidence="2 3">
    <name type="scientific">Bonamia ostreae</name>
    <dbReference type="NCBI Taxonomy" id="126728"/>
    <lineage>
        <taxon>Eukaryota</taxon>
        <taxon>Sar</taxon>
        <taxon>Rhizaria</taxon>
        <taxon>Endomyxa</taxon>
        <taxon>Ascetosporea</taxon>
        <taxon>Haplosporida</taxon>
        <taxon>Bonamia</taxon>
    </lineage>
</organism>
<reference evidence="2 3" key="1">
    <citation type="journal article" date="2024" name="BMC Biol.">
        <title>Comparative genomics of Ascetosporea gives new insight into the evolutionary basis for animal parasitism in Rhizaria.</title>
        <authorList>
            <person name="Hiltunen Thoren M."/>
            <person name="Onut-Brannstrom I."/>
            <person name="Alfjorden A."/>
            <person name="Peckova H."/>
            <person name="Swords F."/>
            <person name="Hooper C."/>
            <person name="Holzer A.S."/>
            <person name="Bass D."/>
            <person name="Burki F."/>
        </authorList>
    </citation>
    <scope>NUCLEOTIDE SEQUENCE [LARGE SCALE GENOMIC DNA]</scope>
    <source>
        <strain evidence="2">20-A016</strain>
    </source>
</reference>
<sequence>MENLEKYTKITEKIDKNESNPENVKEMIFDLKNCHNKFEKLFLFSKNEEIDDISTNHLPIILCKYYLALLYSKITVTNERSAHIQIALEYLFDFLHFCEEFNLISEKIVNEFEEKSEINISREKLIAQTKKLRILRDYLTENKNSQFSQNEETKRDFYLKKIEYSIENSFCQIKRLKKEQPFALKFSQNNLGQTNFKNNFDRKNFAKNGKIFHIQNDLSEPIEYKNLKEYRQKLEKSTNIEKKILKMTDKTHIFRSFNPPTKLRTDFDHSCHDMNPVANNKNSDMTESDMSSSEEEKDRKKKIEWDTFCDENEKGIGNSSK</sequence>
<dbReference type="Gene3D" id="1.25.40.540">
    <property type="entry name" value="TAP42-like family"/>
    <property type="match status" value="1"/>
</dbReference>
<name>A0ABV2AR41_9EUKA</name>
<dbReference type="PANTHER" id="PTHR10933">
    <property type="entry name" value="IMMUNOGLOBULIN-BINDING PROTEIN 1"/>
    <property type="match status" value="1"/>
</dbReference>
<evidence type="ECO:0000313" key="3">
    <source>
        <dbReference type="Proteomes" id="UP001439008"/>
    </source>
</evidence>
<dbReference type="EMBL" id="JBDODL010002271">
    <property type="protein sequence ID" value="MES1922141.1"/>
    <property type="molecule type" value="Genomic_DNA"/>
</dbReference>
<feature type="region of interest" description="Disordered" evidence="1">
    <location>
        <begin position="267"/>
        <end position="306"/>
    </location>
</feature>
<keyword evidence="3" id="KW-1185">Reference proteome</keyword>
<gene>
    <name evidence="2" type="primary">TAP42</name>
    <name evidence="2" type="ORF">MHBO_003656</name>
</gene>
<dbReference type="InterPro" id="IPR007304">
    <property type="entry name" value="TAP46-like"/>
</dbReference>
<dbReference type="PANTHER" id="PTHR10933:SF9">
    <property type="entry name" value="IMMUNOGLOBULIN-BINDING PROTEIN 1"/>
    <property type="match status" value="1"/>
</dbReference>
<dbReference type="Pfam" id="PF04177">
    <property type="entry name" value="TAP42"/>
    <property type="match status" value="1"/>
</dbReference>
<proteinExistence type="predicted"/>
<dbReference type="Proteomes" id="UP001439008">
    <property type="component" value="Unassembled WGS sequence"/>
</dbReference>
<comment type="caution">
    <text evidence="2">The sequence shown here is derived from an EMBL/GenBank/DDBJ whole genome shotgun (WGS) entry which is preliminary data.</text>
</comment>
<dbReference type="InterPro" id="IPR038511">
    <property type="entry name" value="TAP42/TAP46-like_sf"/>
</dbReference>
<feature type="compositionally biased region" description="Basic and acidic residues" evidence="1">
    <location>
        <begin position="294"/>
        <end position="305"/>
    </location>
</feature>
<evidence type="ECO:0000256" key="1">
    <source>
        <dbReference type="SAM" id="MobiDB-lite"/>
    </source>
</evidence>